<proteinExistence type="predicted"/>
<dbReference type="AlphaFoldDB" id="A0A137SCX2"/>
<name>A0A137SCX2_9GAMM</name>
<dbReference type="InterPro" id="IPR008309">
    <property type="entry name" value="YdbL"/>
</dbReference>
<reference evidence="2" key="1">
    <citation type="submission" date="2015-12" db="EMBL/GenBank/DDBJ databases">
        <authorList>
            <person name="Lima A."/>
            <person name="Farahani Zayas N."/>
            <person name="Castro Da Silva M.A."/>
            <person name="Cabral A."/>
            <person name="Pessatti M.L."/>
        </authorList>
    </citation>
    <scope>NUCLEOTIDE SEQUENCE [LARGE SCALE GENOMIC DNA]</scope>
    <source>
        <strain evidence="2">LAMA 842</strain>
    </source>
</reference>
<dbReference type="Pfam" id="PF07027">
    <property type="entry name" value="DUF1318"/>
    <property type="match status" value="1"/>
</dbReference>
<accession>A0A137SCX2</accession>
<dbReference type="EMBL" id="LOCO01000007">
    <property type="protein sequence ID" value="KXO10295.1"/>
    <property type="molecule type" value="Genomic_DNA"/>
</dbReference>
<dbReference type="PIRSF" id="PIRSF025560">
    <property type="entry name" value="UCP025560"/>
    <property type="match status" value="1"/>
</dbReference>
<evidence type="ECO:0000313" key="2">
    <source>
        <dbReference type="Proteomes" id="UP000070282"/>
    </source>
</evidence>
<sequence>MIKACSEQQRPEQGQIKGLKMKRLMQLGAFLLAIGMALPALAMSLEEAKQKLETVKQQGLVGETPTGYLEVVRAEGDAPAVVQAINNARRDEYARIAERHDIPVTQVETVAGKKAIEKTPAGQFVQVNGQWVKK</sequence>
<dbReference type="PATRIC" id="fig|1306954.6.peg.3782"/>
<gene>
    <name evidence="1" type="ORF">J122_1805</name>
</gene>
<keyword evidence="2" id="KW-1185">Reference proteome</keyword>
<comment type="caution">
    <text evidence="1">The sequence shown here is derived from an EMBL/GenBank/DDBJ whole genome shotgun (WGS) entry which is preliminary data.</text>
</comment>
<evidence type="ECO:0008006" key="3">
    <source>
        <dbReference type="Google" id="ProtNLM"/>
    </source>
</evidence>
<protein>
    <recommendedName>
        <fullName evidence="3">DUF1318 domain-containing protein</fullName>
    </recommendedName>
</protein>
<organism evidence="1 2">
    <name type="scientific">Marinobacter excellens LAMA 842</name>
    <dbReference type="NCBI Taxonomy" id="1306954"/>
    <lineage>
        <taxon>Bacteria</taxon>
        <taxon>Pseudomonadati</taxon>
        <taxon>Pseudomonadota</taxon>
        <taxon>Gammaproteobacteria</taxon>
        <taxon>Pseudomonadales</taxon>
        <taxon>Marinobacteraceae</taxon>
        <taxon>Marinobacter</taxon>
    </lineage>
</organism>
<evidence type="ECO:0000313" key="1">
    <source>
        <dbReference type="EMBL" id="KXO10295.1"/>
    </source>
</evidence>
<dbReference type="Proteomes" id="UP000070282">
    <property type="component" value="Unassembled WGS sequence"/>
</dbReference>